<dbReference type="EMBL" id="CP002683">
    <property type="protein sequence ID" value="AEH44879.1"/>
    <property type="molecule type" value="Genomic_DNA"/>
</dbReference>
<dbReference type="eggNOG" id="COG5266">
    <property type="taxonomic scope" value="Bacteria"/>
</dbReference>
<keyword evidence="1" id="KW-0812">Transmembrane</keyword>
<dbReference type="PaxDb" id="667014-Thein_1007"/>
<dbReference type="Proteomes" id="UP000006793">
    <property type="component" value="Chromosome"/>
</dbReference>
<dbReference type="RefSeq" id="WP_013907621.1">
    <property type="nucleotide sequence ID" value="NC_015681.1"/>
</dbReference>
<dbReference type="OrthoDB" id="9780723at2"/>
<proteinExistence type="predicted"/>
<dbReference type="InParanoid" id="F8ADK5"/>
<dbReference type="PATRIC" id="fig|667014.3.peg.1034"/>
<reference evidence="1 2" key="2">
    <citation type="journal article" date="2012" name="Stand. Genomic Sci.">
        <title>Complete genome sequence of the thermophilic sulfate-reducing ocean bacterium Thermodesulfatator indicus type strain (CIR29812(T)).</title>
        <authorList>
            <person name="Anderson I."/>
            <person name="Saunders E."/>
            <person name="Lapidus A."/>
            <person name="Nolan M."/>
            <person name="Lucas S."/>
            <person name="Tice H."/>
            <person name="Del Rio T.G."/>
            <person name="Cheng J.F."/>
            <person name="Han C."/>
            <person name="Tapia R."/>
            <person name="Goodwin L.A."/>
            <person name="Pitluck S."/>
            <person name="Liolios K."/>
            <person name="Mavromatis K."/>
            <person name="Pagani I."/>
            <person name="Ivanova N."/>
            <person name="Mikhailova N."/>
            <person name="Pati A."/>
            <person name="Chen A."/>
            <person name="Palaniappan K."/>
            <person name="Land M."/>
            <person name="Hauser L."/>
            <person name="Jeffries C.D."/>
            <person name="Chang Y.J."/>
            <person name="Brambilla E.M."/>
            <person name="Rohde M."/>
            <person name="Spring S."/>
            <person name="Goker M."/>
            <person name="Detter J.C."/>
            <person name="Woyke T."/>
            <person name="Bristow J."/>
            <person name="Eisen J.A."/>
            <person name="Markowitz V."/>
            <person name="Hugenholtz P."/>
            <person name="Kyrpides N.C."/>
            <person name="Klenk H.P."/>
        </authorList>
    </citation>
    <scope>NUCLEOTIDE SEQUENCE [LARGE SCALE GENOMIC DNA]</scope>
    <source>
        <strain evidence="2">DSM 15286 / JCM 11887 / CIR29812</strain>
    </source>
</reference>
<accession>F8ADK5</accession>
<evidence type="ECO:0000313" key="1">
    <source>
        <dbReference type="EMBL" id="AEH44879.1"/>
    </source>
</evidence>
<sequence>MRRFWFLLLVLLLGVGGKAWAHFQLLIPSNEIVTVNDGRSVELFLSFTHPMEGGPNMEMARPEAFGVFVRGQKYDLLNTLKMIKIPVYPKWHPEAAKEKGTATAWKAVYKFRRPGDHIFYVVPKPYFEPAEEKFILQITKVVVNAFGAEEGWDSPVGLKAEIIPLTRPYGVWEGNTFQGLVLINGKPAPNLEVEVEYYNKDGRAHAPKDPFVTQVIKTDENGVFTYTIPWAGWWGFSALGEGGTLKKDGKSYPVELDAVIWIKAYPIPKGVK</sequence>
<keyword evidence="1" id="KW-0472">Membrane</keyword>
<gene>
    <name evidence="1" type="ordered locus">Thein_1007</name>
</gene>
<dbReference type="Pfam" id="PF10670">
    <property type="entry name" value="DUF4198"/>
    <property type="match status" value="1"/>
</dbReference>
<dbReference type="HOGENOM" id="CLU_058596_1_1_0"/>
<dbReference type="KEGG" id="tid:Thein_1007"/>
<keyword evidence="2" id="KW-1185">Reference proteome</keyword>
<organism evidence="1 2">
    <name type="scientific">Thermodesulfatator indicus (strain DSM 15286 / JCM 11887 / CIR29812)</name>
    <dbReference type="NCBI Taxonomy" id="667014"/>
    <lineage>
        <taxon>Bacteria</taxon>
        <taxon>Pseudomonadati</taxon>
        <taxon>Thermodesulfobacteriota</taxon>
        <taxon>Thermodesulfobacteria</taxon>
        <taxon>Thermodesulfobacteriales</taxon>
        <taxon>Thermodesulfatatoraceae</taxon>
        <taxon>Thermodesulfatator</taxon>
    </lineage>
</organism>
<evidence type="ECO:0000313" key="2">
    <source>
        <dbReference type="Proteomes" id="UP000006793"/>
    </source>
</evidence>
<dbReference type="InterPro" id="IPR019613">
    <property type="entry name" value="DUF4198"/>
</dbReference>
<name>F8ADK5_THEID</name>
<dbReference type="AlphaFoldDB" id="F8ADK5"/>
<protein>
    <submittedName>
        <fullName evidence="1">Nickel transport complex, NikM subunit, transmembrane</fullName>
    </submittedName>
</protein>
<reference evidence="2" key="1">
    <citation type="submission" date="2011-04" db="EMBL/GenBank/DDBJ databases">
        <title>The complete genome of Thermodesulfatator indicus DSM 15286.</title>
        <authorList>
            <person name="Lucas S."/>
            <person name="Copeland A."/>
            <person name="Lapidus A."/>
            <person name="Bruce D."/>
            <person name="Goodwin L."/>
            <person name="Pitluck S."/>
            <person name="Peters L."/>
            <person name="Kyrpides N."/>
            <person name="Mavromatis K."/>
            <person name="Pagani I."/>
            <person name="Ivanova N."/>
            <person name="Saunders L."/>
            <person name="Detter J.C."/>
            <person name="Tapia R."/>
            <person name="Han C."/>
            <person name="Land M."/>
            <person name="Hauser L."/>
            <person name="Markowitz V."/>
            <person name="Cheng J.-F."/>
            <person name="Hugenholtz P."/>
            <person name="Woyke T."/>
            <person name="Wu D."/>
            <person name="Spring S."/>
            <person name="Schroeder M."/>
            <person name="Brambilla E."/>
            <person name="Klenk H.-P."/>
            <person name="Eisen J.A."/>
        </authorList>
    </citation>
    <scope>NUCLEOTIDE SEQUENCE [LARGE SCALE GENOMIC DNA]</scope>
    <source>
        <strain evidence="2">DSM 15286 / JCM 11887 / CIR29812</strain>
    </source>
</reference>
<dbReference type="STRING" id="667014.Thein_1007"/>